<evidence type="ECO:0000256" key="2">
    <source>
        <dbReference type="ARBA" id="ARBA00022741"/>
    </source>
</evidence>
<dbReference type="SMART" id="SM00382">
    <property type="entry name" value="AAA"/>
    <property type="match status" value="1"/>
</dbReference>
<dbReference type="Gene3D" id="3.40.50.300">
    <property type="entry name" value="P-loop containing nucleotide triphosphate hydrolases"/>
    <property type="match status" value="1"/>
</dbReference>
<evidence type="ECO:0000259" key="6">
    <source>
        <dbReference type="PROSITE" id="PS50893"/>
    </source>
</evidence>
<reference evidence="7" key="1">
    <citation type="submission" date="2021-01" db="EMBL/GenBank/DDBJ databases">
        <title>Whole genome shotgun sequence of Rugosimonospora africana NBRC 104875.</title>
        <authorList>
            <person name="Komaki H."/>
            <person name="Tamura T."/>
        </authorList>
    </citation>
    <scope>NUCLEOTIDE SEQUENCE</scope>
    <source>
        <strain evidence="7">NBRC 104875</strain>
    </source>
</reference>
<keyword evidence="8" id="KW-1185">Reference proteome</keyword>
<name>A0A8J3QWS9_9ACTN</name>
<feature type="region of interest" description="Disordered" evidence="5">
    <location>
        <begin position="1"/>
        <end position="31"/>
    </location>
</feature>
<dbReference type="InterPro" id="IPR027417">
    <property type="entry name" value="P-loop_NTPase"/>
</dbReference>
<feature type="compositionally biased region" description="Basic and acidic residues" evidence="5">
    <location>
        <begin position="1"/>
        <end position="12"/>
    </location>
</feature>
<dbReference type="PANTHER" id="PTHR42781:SF4">
    <property type="entry name" value="SPERMIDINE_PUTRESCINE IMPORT ATP-BINDING PROTEIN POTA"/>
    <property type="match status" value="1"/>
</dbReference>
<organism evidence="7 8">
    <name type="scientific">Rugosimonospora africana</name>
    <dbReference type="NCBI Taxonomy" id="556532"/>
    <lineage>
        <taxon>Bacteria</taxon>
        <taxon>Bacillati</taxon>
        <taxon>Actinomycetota</taxon>
        <taxon>Actinomycetes</taxon>
        <taxon>Micromonosporales</taxon>
        <taxon>Micromonosporaceae</taxon>
        <taxon>Rugosimonospora</taxon>
    </lineage>
</organism>
<accession>A0A8J3QWS9</accession>
<dbReference type="Pfam" id="PF00005">
    <property type="entry name" value="ABC_tran"/>
    <property type="match status" value="1"/>
</dbReference>
<sequence>MTFQERPLDRDASSVGAAGGRDTVPTPTSNSVAVHLNGLRRRFGGVQALDNLDLEMAPGELIALLGPSGCGKTTALRVLAGLEDADSGRVLVGGKDITELPANRRDMGMVFQAYSLFPHLTALQNVEFGLGLRRVRSAQRRERAGAMLDLVGIGTHADRYPHQLSGGQQQRVALARALAIQPQVLLLDEPLSALDAKVRVQLRDEIRRIQLEVGTTTLFVTHDQEEALAVADRVGVMRAGRLEQLGPPDEVYQRPSTAFVADFVGLSNRLPGTVSGDRVEVLGTALPLVPGAASGIGSGAVNALVRPEAVDLAVDPDGRGRVLAASFLGPTSRVSVAMPDETMVVAQVASALLPELAPGTAVRIELRPVPVVVEAA</sequence>
<dbReference type="GO" id="GO:0015418">
    <property type="term" value="F:ABC-type quaternary ammonium compound transporting activity"/>
    <property type="evidence" value="ECO:0007669"/>
    <property type="project" value="UniProtKB-EC"/>
</dbReference>
<dbReference type="SUPFAM" id="SSF52540">
    <property type="entry name" value="P-loop containing nucleoside triphosphate hydrolases"/>
    <property type="match status" value="1"/>
</dbReference>
<feature type="domain" description="ABC transporter" evidence="6">
    <location>
        <begin position="34"/>
        <end position="264"/>
    </location>
</feature>
<dbReference type="InterPro" id="IPR013611">
    <property type="entry name" value="Transp-assoc_OB_typ2"/>
</dbReference>
<evidence type="ECO:0000313" key="7">
    <source>
        <dbReference type="EMBL" id="GIH17527.1"/>
    </source>
</evidence>
<evidence type="ECO:0000256" key="3">
    <source>
        <dbReference type="ARBA" id="ARBA00022840"/>
    </source>
</evidence>
<dbReference type="Pfam" id="PF08402">
    <property type="entry name" value="TOBE_2"/>
    <property type="match status" value="1"/>
</dbReference>
<dbReference type="GO" id="GO:0016887">
    <property type="term" value="F:ATP hydrolysis activity"/>
    <property type="evidence" value="ECO:0007669"/>
    <property type="project" value="InterPro"/>
</dbReference>
<dbReference type="InterPro" id="IPR003439">
    <property type="entry name" value="ABC_transporter-like_ATP-bd"/>
</dbReference>
<evidence type="ECO:0000256" key="4">
    <source>
        <dbReference type="ARBA" id="ARBA00066388"/>
    </source>
</evidence>
<dbReference type="InterPro" id="IPR003593">
    <property type="entry name" value="AAA+_ATPase"/>
</dbReference>
<dbReference type="EC" id="7.6.2.9" evidence="4"/>
<dbReference type="InterPro" id="IPR008995">
    <property type="entry name" value="Mo/tungstate-bd_C_term_dom"/>
</dbReference>
<dbReference type="AlphaFoldDB" id="A0A8J3QWS9"/>
<protein>
    <recommendedName>
        <fullName evidence="4">ABC-type quaternary amine transporter</fullName>
        <ecNumber evidence="4">7.6.2.9</ecNumber>
    </recommendedName>
</protein>
<dbReference type="SUPFAM" id="SSF50331">
    <property type="entry name" value="MOP-like"/>
    <property type="match status" value="1"/>
</dbReference>
<keyword evidence="3 7" id="KW-0067">ATP-binding</keyword>
<dbReference type="PROSITE" id="PS00211">
    <property type="entry name" value="ABC_TRANSPORTER_1"/>
    <property type="match status" value="1"/>
</dbReference>
<evidence type="ECO:0000256" key="1">
    <source>
        <dbReference type="ARBA" id="ARBA00022448"/>
    </source>
</evidence>
<dbReference type="FunFam" id="3.40.50.300:FF:000425">
    <property type="entry name" value="Probable ABC transporter, ATP-binding subunit"/>
    <property type="match status" value="1"/>
</dbReference>
<dbReference type="GO" id="GO:0005524">
    <property type="term" value="F:ATP binding"/>
    <property type="evidence" value="ECO:0007669"/>
    <property type="project" value="UniProtKB-KW"/>
</dbReference>
<dbReference type="GO" id="GO:0043190">
    <property type="term" value="C:ATP-binding cassette (ABC) transporter complex"/>
    <property type="evidence" value="ECO:0007669"/>
    <property type="project" value="InterPro"/>
</dbReference>
<comment type="caution">
    <text evidence="7">The sequence shown here is derived from an EMBL/GenBank/DDBJ whole genome shotgun (WGS) entry which is preliminary data.</text>
</comment>
<keyword evidence="2" id="KW-0547">Nucleotide-binding</keyword>
<dbReference type="RefSeq" id="WP_239133983.1">
    <property type="nucleotide sequence ID" value="NZ_BONZ01000055.1"/>
</dbReference>
<dbReference type="InterPro" id="IPR017871">
    <property type="entry name" value="ABC_transporter-like_CS"/>
</dbReference>
<dbReference type="PANTHER" id="PTHR42781">
    <property type="entry name" value="SPERMIDINE/PUTRESCINE IMPORT ATP-BINDING PROTEIN POTA"/>
    <property type="match status" value="1"/>
</dbReference>
<evidence type="ECO:0000256" key="5">
    <source>
        <dbReference type="SAM" id="MobiDB-lite"/>
    </source>
</evidence>
<dbReference type="Proteomes" id="UP000642748">
    <property type="component" value="Unassembled WGS sequence"/>
</dbReference>
<evidence type="ECO:0000313" key="8">
    <source>
        <dbReference type="Proteomes" id="UP000642748"/>
    </source>
</evidence>
<keyword evidence="1" id="KW-0813">Transport</keyword>
<dbReference type="PROSITE" id="PS50893">
    <property type="entry name" value="ABC_TRANSPORTER_2"/>
    <property type="match status" value="1"/>
</dbReference>
<proteinExistence type="predicted"/>
<dbReference type="InterPro" id="IPR050093">
    <property type="entry name" value="ABC_SmlMolc_Importer"/>
</dbReference>
<gene>
    <name evidence="7" type="ORF">Raf01_56990</name>
</gene>
<dbReference type="EMBL" id="BONZ01000055">
    <property type="protein sequence ID" value="GIH17527.1"/>
    <property type="molecule type" value="Genomic_DNA"/>
</dbReference>